<evidence type="ECO:0000313" key="3">
    <source>
        <dbReference type="Proteomes" id="UP001175226"/>
    </source>
</evidence>
<dbReference type="AlphaFoldDB" id="A0AA39JB64"/>
<reference evidence="2" key="1">
    <citation type="submission" date="2023-06" db="EMBL/GenBank/DDBJ databases">
        <authorList>
            <consortium name="Lawrence Berkeley National Laboratory"/>
            <person name="Ahrendt S."/>
            <person name="Sahu N."/>
            <person name="Indic B."/>
            <person name="Wong-Bajracharya J."/>
            <person name="Merenyi Z."/>
            <person name="Ke H.-M."/>
            <person name="Monk M."/>
            <person name="Kocsube S."/>
            <person name="Drula E."/>
            <person name="Lipzen A."/>
            <person name="Balint B."/>
            <person name="Henrissat B."/>
            <person name="Andreopoulos B."/>
            <person name="Martin F.M."/>
            <person name="Harder C.B."/>
            <person name="Rigling D."/>
            <person name="Ford K.L."/>
            <person name="Foster G.D."/>
            <person name="Pangilinan J."/>
            <person name="Papanicolaou A."/>
            <person name="Barry K."/>
            <person name="LaButti K."/>
            <person name="Viragh M."/>
            <person name="Koriabine M."/>
            <person name="Yan M."/>
            <person name="Riley R."/>
            <person name="Champramary S."/>
            <person name="Plett K.L."/>
            <person name="Tsai I.J."/>
            <person name="Slot J."/>
            <person name="Sipos G."/>
            <person name="Plett J."/>
            <person name="Nagy L.G."/>
            <person name="Grigoriev I.V."/>
        </authorList>
    </citation>
    <scope>NUCLEOTIDE SEQUENCE</scope>
    <source>
        <strain evidence="2">FPL87.14</strain>
    </source>
</reference>
<dbReference type="Proteomes" id="UP001175226">
    <property type="component" value="Unassembled WGS sequence"/>
</dbReference>
<evidence type="ECO:0000313" key="2">
    <source>
        <dbReference type="EMBL" id="KAK0437488.1"/>
    </source>
</evidence>
<comment type="caution">
    <text evidence="2">The sequence shown here is derived from an EMBL/GenBank/DDBJ whole genome shotgun (WGS) entry which is preliminary data.</text>
</comment>
<organism evidence="2 3">
    <name type="scientific">Armillaria borealis</name>
    <dbReference type="NCBI Taxonomy" id="47425"/>
    <lineage>
        <taxon>Eukaryota</taxon>
        <taxon>Fungi</taxon>
        <taxon>Dikarya</taxon>
        <taxon>Basidiomycota</taxon>
        <taxon>Agaricomycotina</taxon>
        <taxon>Agaricomycetes</taxon>
        <taxon>Agaricomycetidae</taxon>
        <taxon>Agaricales</taxon>
        <taxon>Marasmiineae</taxon>
        <taxon>Physalacriaceae</taxon>
        <taxon>Armillaria</taxon>
    </lineage>
</organism>
<sequence length="559" mass="62979">MDNPIQSAPTQSLDLASVQSTLTCLREIMDAGDGREANAFMWAVINNLWTAIRSAPNPILSTHYPTKLVGQHLLCWVKEFLAYNMSPPLQYFIVASANETQRVYKTCHSHMRCTDIIVYESYSIKTANNVLIKQVVLFLDPNWFRRMTPFMCAEFARIRDINNFRKVCTFEHVYMGELGLEGIYSAVLMPVLKVISNGSIVSDWEACLNSGMADEWESEDEGEEEGISAVDLQSAHLMSAEIDLVLWSPVWRQPLCKASRHLSSGKSTHSSGNIAAQASKRMWCITPPSDVTYPLSLANFGLLPATWCHLMQTPALATWKMIEEMVVKEEQVVKEVEDTPATQAVHTLIWEDKAEIEKERVHVEEEARNREIATGKKKGETGYTRTGWPTGLNQWLRQGKSQPTMHEKMLELVEEGLLEGKNATLPSSNHLPATSPSGQQEAGLSSIPSVTDFLAAYTLFSSRPQQARPPPGHDPIANFAFNLLEQCHKGMTHPREAAWDRILASTHQLIASHRVLEYKLRRHSPFTTEEIEYLLQTCYPDSLHPEDVIEESRQGNRDA</sequence>
<feature type="compositionally biased region" description="Polar residues" evidence="1">
    <location>
        <begin position="424"/>
        <end position="444"/>
    </location>
</feature>
<protein>
    <submittedName>
        <fullName evidence="2">Uncharacterized protein</fullName>
    </submittedName>
</protein>
<dbReference type="EMBL" id="JAUEPT010000048">
    <property type="protein sequence ID" value="KAK0437488.1"/>
    <property type="molecule type" value="Genomic_DNA"/>
</dbReference>
<accession>A0AA39JB64</accession>
<proteinExistence type="predicted"/>
<gene>
    <name evidence="2" type="ORF">EV421DRAFT_1907236</name>
</gene>
<keyword evidence="3" id="KW-1185">Reference proteome</keyword>
<feature type="region of interest" description="Disordered" evidence="1">
    <location>
        <begin position="422"/>
        <end position="444"/>
    </location>
</feature>
<name>A0AA39JB64_9AGAR</name>
<evidence type="ECO:0000256" key="1">
    <source>
        <dbReference type="SAM" id="MobiDB-lite"/>
    </source>
</evidence>